<dbReference type="Gene3D" id="1.20.1290.10">
    <property type="entry name" value="AhpD-like"/>
    <property type="match status" value="1"/>
</dbReference>
<dbReference type="Pfam" id="PF02627">
    <property type="entry name" value="CMD"/>
    <property type="match status" value="1"/>
</dbReference>
<dbReference type="Proteomes" id="UP000077701">
    <property type="component" value="Unassembled WGS sequence"/>
</dbReference>
<dbReference type="GO" id="GO:0051920">
    <property type="term" value="F:peroxiredoxin activity"/>
    <property type="evidence" value="ECO:0007669"/>
    <property type="project" value="InterPro"/>
</dbReference>
<protein>
    <submittedName>
        <fullName evidence="2">Alkylhydroperoxidase</fullName>
    </submittedName>
</protein>
<dbReference type="InterPro" id="IPR003779">
    <property type="entry name" value="CMD-like"/>
</dbReference>
<reference evidence="2 3" key="1">
    <citation type="journal article" date="2016" name="Genome Announc.">
        <title>Draft Genome Sequence of Planomonospora sphaerica JCM9374, a Rare Actinomycete.</title>
        <authorList>
            <person name="Dohra H."/>
            <person name="Suzuki T."/>
            <person name="Inoue Y."/>
            <person name="Kodani S."/>
        </authorList>
    </citation>
    <scope>NUCLEOTIDE SEQUENCE [LARGE SCALE GENOMIC DNA]</scope>
    <source>
        <strain evidence="2 3">JCM 9374</strain>
    </source>
</reference>
<accession>A0A171CSJ3</accession>
<evidence type="ECO:0000259" key="1">
    <source>
        <dbReference type="Pfam" id="PF02627"/>
    </source>
</evidence>
<keyword evidence="2" id="KW-0575">Peroxidase</keyword>
<keyword evidence="3" id="KW-1185">Reference proteome</keyword>
<sequence length="356" mass="37023">MAAPLDLLVRRGARRHIRHLSPAPPGEAVPAPVARVYAQVERDFGMLAPPVALHAPAPETLAACWAVLRETLVVPGTLGRAAKEVVATAVSLGNACPYCVQVHGAVLHGLIGAGDALAVAAGHDGQVADPGHRALAAWARAAGTAEGAARHGRPFPREWFPELAGVVVAFEYLNRMVNVFLTEEPIPRALPAALRGGLTRLAGRALRPVVLRERAPGASLALLPAAPLPGDLSWAAPSPAIAGALARASAAIEEAGRRSVPGRVRGLVLAELAAWGGERRGLSRAWVREAVSGLPEAERPAGRFALLTAFASHQVDAAVIGELRRCGAGDRVLVETAAWASLAAARRVAGWTWRCG</sequence>
<keyword evidence="2" id="KW-0560">Oxidoreductase</keyword>
<proteinExistence type="predicted"/>
<dbReference type="EMBL" id="BDCX01000006">
    <property type="protein sequence ID" value="GAT67149.1"/>
    <property type="molecule type" value="Genomic_DNA"/>
</dbReference>
<dbReference type="STRING" id="161355.PS9374_02802"/>
<reference evidence="3" key="2">
    <citation type="submission" date="2016-04" db="EMBL/GenBank/DDBJ databases">
        <title>Planomonospora sphaerica JCM9374 whole genome shotgun sequence.</title>
        <authorList>
            <person name="Suzuki T."/>
            <person name="Dohra H."/>
            <person name="Kodani S."/>
        </authorList>
    </citation>
    <scope>NUCLEOTIDE SEQUENCE [LARGE SCALE GENOMIC DNA]</scope>
    <source>
        <strain evidence="3">JCM 9374</strain>
    </source>
</reference>
<dbReference type="OrthoDB" id="3342615at2"/>
<dbReference type="SUPFAM" id="SSF69118">
    <property type="entry name" value="AhpD-like"/>
    <property type="match status" value="1"/>
</dbReference>
<name>A0A171CSJ3_9ACTN</name>
<dbReference type="RefSeq" id="WP_068897252.1">
    <property type="nucleotide sequence ID" value="NZ_BDCX01000006.1"/>
</dbReference>
<dbReference type="AlphaFoldDB" id="A0A171CSJ3"/>
<gene>
    <name evidence="2" type="ORF">PS9374_02802</name>
</gene>
<comment type="caution">
    <text evidence="2">The sequence shown here is derived from an EMBL/GenBank/DDBJ whole genome shotgun (WGS) entry which is preliminary data.</text>
</comment>
<organism evidence="2 3">
    <name type="scientific">Planomonospora sphaerica</name>
    <dbReference type="NCBI Taxonomy" id="161355"/>
    <lineage>
        <taxon>Bacteria</taxon>
        <taxon>Bacillati</taxon>
        <taxon>Actinomycetota</taxon>
        <taxon>Actinomycetes</taxon>
        <taxon>Streptosporangiales</taxon>
        <taxon>Streptosporangiaceae</taxon>
        <taxon>Planomonospora</taxon>
    </lineage>
</organism>
<dbReference type="InterPro" id="IPR029032">
    <property type="entry name" value="AhpD-like"/>
</dbReference>
<dbReference type="PANTHER" id="PTHR35446:SF2">
    <property type="entry name" value="CARBOXYMUCONOLACTONE DECARBOXYLASE-LIKE DOMAIN-CONTAINING PROTEIN"/>
    <property type="match status" value="1"/>
</dbReference>
<evidence type="ECO:0000313" key="2">
    <source>
        <dbReference type="EMBL" id="GAT67149.1"/>
    </source>
</evidence>
<feature type="domain" description="Carboxymuconolactone decarboxylase-like" evidence="1">
    <location>
        <begin position="60"/>
        <end position="107"/>
    </location>
</feature>
<evidence type="ECO:0000313" key="3">
    <source>
        <dbReference type="Proteomes" id="UP000077701"/>
    </source>
</evidence>
<dbReference type="PANTHER" id="PTHR35446">
    <property type="entry name" value="SI:CH211-175M2.5"/>
    <property type="match status" value="1"/>
</dbReference>